<comment type="pathway">
    <text evidence="2">Glycan metabolism; N-glycan degradation.</text>
</comment>
<feature type="transmembrane region" description="Helical" evidence="16">
    <location>
        <begin position="82"/>
        <end position="102"/>
    </location>
</feature>
<evidence type="ECO:0000256" key="14">
    <source>
        <dbReference type="ARBA" id="ARBA00054325"/>
    </source>
</evidence>
<evidence type="ECO:0000256" key="2">
    <source>
        <dbReference type="ARBA" id="ARBA00004740"/>
    </source>
</evidence>
<dbReference type="Gene3D" id="1.50.10.10">
    <property type="match status" value="1"/>
</dbReference>
<dbReference type="InterPro" id="IPR012341">
    <property type="entry name" value="6hp_glycosidase-like_sf"/>
</dbReference>
<dbReference type="SUPFAM" id="SSF48208">
    <property type="entry name" value="Six-hairpin glycosidases"/>
    <property type="match status" value="1"/>
</dbReference>
<dbReference type="KEGG" id="osn:115232534"/>
<dbReference type="Gene3D" id="2.70.98.110">
    <property type="entry name" value="Glycosyl hydrolase family 63, N-terminal domain"/>
    <property type="match status" value="1"/>
</dbReference>
<dbReference type="GO" id="GO:0004573">
    <property type="term" value="F:Glc3Man9GlcNAc2 oligosaccharide glucosidase activity"/>
    <property type="evidence" value="ECO:0007669"/>
    <property type="project" value="UniProtKB-UniRule"/>
</dbReference>
<evidence type="ECO:0000256" key="1">
    <source>
        <dbReference type="ARBA" id="ARBA00004648"/>
    </source>
</evidence>
<dbReference type="FunFam" id="1.50.10.10:FF:000009">
    <property type="entry name" value="mannosyl-oligosaccharide glucosidase"/>
    <property type="match status" value="1"/>
</dbReference>
<keyword evidence="9 16" id="KW-0472">Membrane</keyword>
<dbReference type="PANTHER" id="PTHR10412">
    <property type="entry name" value="MANNOSYL-OLIGOSACCHARIDE GLUCOSIDASE"/>
    <property type="match status" value="1"/>
</dbReference>
<keyword evidence="17" id="KW-1185">Reference proteome</keyword>
<evidence type="ECO:0000256" key="6">
    <source>
        <dbReference type="ARBA" id="ARBA00022824"/>
    </source>
</evidence>
<dbReference type="EC" id="3.2.1.106" evidence="12 16"/>
<keyword evidence="7" id="KW-0735">Signal-anchor</keyword>
<dbReference type="GO" id="GO:0006487">
    <property type="term" value="P:protein N-linked glycosylation"/>
    <property type="evidence" value="ECO:0007669"/>
    <property type="project" value="UniProtKB-UniRule"/>
</dbReference>
<dbReference type="GO" id="GO:0009311">
    <property type="term" value="P:oligosaccharide metabolic process"/>
    <property type="evidence" value="ECO:0007669"/>
    <property type="project" value="UniProtKB-UniRule"/>
</dbReference>
<keyword evidence="11 16" id="KW-0326">Glycosidase</keyword>
<evidence type="ECO:0000256" key="13">
    <source>
        <dbReference type="ARBA" id="ARBA00052596"/>
    </source>
</evidence>
<evidence type="ECO:0000256" key="8">
    <source>
        <dbReference type="ARBA" id="ARBA00022989"/>
    </source>
</evidence>
<dbReference type="PANTHER" id="PTHR10412:SF11">
    <property type="entry name" value="MANNOSYL-OLIGOSACCHARIDE GLUCOSIDASE"/>
    <property type="match status" value="1"/>
</dbReference>
<dbReference type="FunFam" id="2.70.98.110:FF:000001">
    <property type="entry name" value="Mannosyl-oligosaccharide glucosidase"/>
    <property type="match status" value="1"/>
</dbReference>
<evidence type="ECO:0000256" key="7">
    <source>
        <dbReference type="ARBA" id="ARBA00022968"/>
    </source>
</evidence>
<keyword evidence="10" id="KW-0325">Glycoprotein</keyword>
<comment type="similarity">
    <text evidence="3 16">Belongs to the glycosyl hydrolase 63 family.</text>
</comment>
<dbReference type="InterPro" id="IPR038518">
    <property type="entry name" value="Glyco_hydro_63N_sf"/>
</dbReference>
<evidence type="ECO:0000313" key="18">
    <source>
        <dbReference type="RefSeq" id="XP_029658333.1"/>
    </source>
</evidence>
<evidence type="ECO:0000256" key="3">
    <source>
        <dbReference type="ARBA" id="ARBA00010833"/>
    </source>
</evidence>
<accession>A0A6P7U343</accession>
<dbReference type="AlphaFoldDB" id="A0A6P7U343"/>
<evidence type="ECO:0000256" key="5">
    <source>
        <dbReference type="ARBA" id="ARBA00022801"/>
    </source>
</evidence>
<evidence type="ECO:0000256" key="12">
    <source>
        <dbReference type="ARBA" id="ARBA00038888"/>
    </source>
</evidence>
<comment type="subcellular location">
    <subcellularLocation>
        <location evidence="1 16">Endoplasmic reticulum membrane</location>
        <topology evidence="1 16">Single-pass type II membrane protein</topology>
    </subcellularLocation>
</comment>
<keyword evidence="4 16" id="KW-0812">Transmembrane</keyword>
<evidence type="ECO:0000313" key="17">
    <source>
        <dbReference type="Proteomes" id="UP000515154"/>
    </source>
</evidence>
<evidence type="ECO:0000256" key="9">
    <source>
        <dbReference type="ARBA" id="ARBA00023136"/>
    </source>
</evidence>
<dbReference type="RefSeq" id="XP_029658333.1">
    <property type="nucleotide sequence ID" value="XM_029802473.2"/>
</dbReference>
<proteinExistence type="inferred from homology"/>
<keyword evidence="8 16" id="KW-1133">Transmembrane helix</keyword>
<evidence type="ECO:0000256" key="15">
    <source>
        <dbReference type="ARBA" id="ARBA00073940"/>
    </source>
</evidence>
<keyword evidence="5 16" id="KW-0378">Hydrolase</keyword>
<dbReference type="GO" id="GO:0005789">
    <property type="term" value="C:endoplasmic reticulum membrane"/>
    <property type="evidence" value="ECO:0007669"/>
    <property type="project" value="UniProtKB-SubCell"/>
</dbReference>
<name>A0A6P7U343_9MOLL</name>
<evidence type="ECO:0000256" key="16">
    <source>
        <dbReference type="RuleBase" id="RU368089"/>
    </source>
</evidence>
<dbReference type="InterPro" id="IPR031335">
    <property type="entry name" value="Glyco_hydro_63_C"/>
</dbReference>
<dbReference type="InterPro" id="IPR004888">
    <property type="entry name" value="Glycoside_hydrolase_63"/>
</dbReference>
<organism evidence="17 18">
    <name type="scientific">Octopus sinensis</name>
    <name type="common">East Asian common octopus</name>
    <dbReference type="NCBI Taxonomy" id="2607531"/>
    <lineage>
        <taxon>Eukaryota</taxon>
        <taxon>Metazoa</taxon>
        <taxon>Spiralia</taxon>
        <taxon>Lophotrochozoa</taxon>
        <taxon>Mollusca</taxon>
        <taxon>Cephalopoda</taxon>
        <taxon>Coleoidea</taxon>
        <taxon>Octopodiformes</taxon>
        <taxon>Octopoda</taxon>
        <taxon>Incirrata</taxon>
        <taxon>Octopodidae</taxon>
        <taxon>Octopus</taxon>
    </lineage>
</organism>
<protein>
    <recommendedName>
        <fullName evidence="15 16">Mannosyl-oligosaccharide glucosidase</fullName>
        <ecNumber evidence="12 16">3.2.1.106</ecNumber>
    </recommendedName>
</protein>
<evidence type="ECO:0000256" key="4">
    <source>
        <dbReference type="ARBA" id="ARBA00022692"/>
    </source>
</evidence>
<keyword evidence="6 16" id="KW-0256">Endoplasmic reticulum</keyword>
<sequence length="863" mass="99078">MARNSKDTRRRLASGDKDRDPTVQMHHLGGSAIVAGGSSHSNGHHNNGGNGSNNGKSKHRRCPASAGRLGFWSSFGLTDSAAVTKALLVLLSVVSISVALYYQHLVHLREMTVRTPLNSPKMLSENSTSPLMDPDRYWGTYRSHLYFGLKTRSPSSPVVGMMWMTEFTRNMPPPLRHWCDQGDSLLRYGWLKHDGVNFGIQEIVEDQYTIRTEFIKRPGGDYGGDWTTKIKITPKSSERHVVVSLMFYMALDGPGNLQTVTTQNRLKSISGYVKELGDFELKFNKATSTHQKYHHLVTYVSNLDILKETVQGHLKVDAWDKGRTLPYFVLRGRSVPRDAPSGPNFIVHQVTAVLPVEMEIVFESQSYRRENSLQGDSFTNLLNSYVEEFDTKFENTFHLKEKDFKTEEINFAKAALSNMLGSIGYFSGESQVKSIYTPEPVKYWETSLYTAVPSRSFFPRGFLWDEGFHNLLIVQWNPTISKDIISHWLDLINVEGWIPREQILGSEAQRKVPAEFVVQHNTNANPPTLFLPLQKIIKTLVKSEKPEDRAFLKAVYPRLKAWYAFYNETQSGNIPGTYRWRGRDPLVKRELNPKTLTSGLDDYPRASHPTDYERHIDLRCWMALASGVMLDIAKTLKMDWKPYEETYNMLTDNQLMNEFHWSESKQQYCDFGLHSDKVKLEQPKAPPPKPGQPPIKLEKVRVNVFEPKIQFVNSFGYVSLFPFLLKIVNPDSPKLMKILKDLQDTQLLWTDYGLRSLARTAPLYNRYNTEHDPPYWRGAIWININYLALQALHHYSTTEGPYQSQAKTIYDQLRANIIRNMYKEYSETGYIWEQYNDRTGKGKGSHPFTGWSALVVLMMAEKY</sequence>
<gene>
    <name evidence="18" type="primary">LOC115232534</name>
</gene>
<comment type="function">
    <text evidence="14">In the context of N-glycan degradation, cleaves the distal alpha 1,2-linked glucose residue from the Glc(3)Man(9)GlcNAc(2) oligosaccharide precursor in a highly specific manner.</text>
</comment>
<dbReference type="Pfam" id="PF16923">
    <property type="entry name" value="Glyco_hydro_63N"/>
    <property type="match status" value="1"/>
</dbReference>
<evidence type="ECO:0000256" key="10">
    <source>
        <dbReference type="ARBA" id="ARBA00023180"/>
    </source>
</evidence>
<dbReference type="InterPro" id="IPR008928">
    <property type="entry name" value="6-hairpin_glycosidase_sf"/>
</dbReference>
<evidence type="ECO:0000256" key="11">
    <source>
        <dbReference type="ARBA" id="ARBA00023295"/>
    </source>
</evidence>
<dbReference type="InterPro" id="IPR031631">
    <property type="entry name" value="Glyco_hydro_63N"/>
</dbReference>
<comment type="catalytic activity">
    <reaction evidence="13">
        <text>N(4)-(alpha-D-Glc-(1-&gt;2)-alpha-D-Glc-(1-&gt;3)-alpha-D-Glc-(1-&gt;3)-alpha-D-Man-(1-&gt;2)-alpha-D-Man-(1-&gt;2)-alpha-D-Man-(1-&gt;3)-[alpha-D-Man-(1-&gt;2)-alpha-D-Man-(1-&gt;3)-[alpha-D-Man-(1-&gt;2)-alpha-D-Man-(1-&gt;6)]-alpha-D-Man-(1-&gt;6)]-beta-D-Man-(1-&gt;4)-beta-D-GlcNAc-(1-&gt;4)-beta-D-GlcNAc)-L-asparaginyl-[protein] + H2O = N(4)-(alpha-D-Glc-(1-&gt;3)-alpha-D-Glc-(1-&gt;3)-alpha-D-Man-(1-&gt;2)-alpha-D-Man-(1-&gt;2)-alpha-D-Man-(1-&gt;3)-[alpha-D-Man-(1-&gt;2)-alpha-D-Man-(1-&gt;3)-[alpha-D-Man-(1-&gt;2)-alpha-D-Man-(1-&gt;6)]-alpha-D-Man-(1-&gt;6)]-beta-D-Man-(1-&gt;4)-beta-D-GlcNAc-(1-&gt;4)-beta-D-GlcNAc)-L-asparaginyl-[protein] + beta-D-glucose</text>
        <dbReference type="Rhea" id="RHEA:55988"/>
        <dbReference type="Rhea" id="RHEA-COMP:12806"/>
        <dbReference type="Rhea" id="RHEA-COMP:14355"/>
        <dbReference type="ChEBI" id="CHEBI:15377"/>
        <dbReference type="ChEBI" id="CHEBI:15903"/>
        <dbReference type="ChEBI" id="CHEBI:59082"/>
        <dbReference type="ChEBI" id="CHEBI:132537"/>
        <dbReference type="EC" id="3.2.1.106"/>
    </reaction>
    <physiologicalReaction direction="left-to-right" evidence="13">
        <dbReference type="Rhea" id="RHEA:55989"/>
    </physiologicalReaction>
</comment>
<dbReference type="Proteomes" id="UP000515154">
    <property type="component" value="Linkage group LG2"/>
</dbReference>
<dbReference type="Pfam" id="PF03200">
    <property type="entry name" value="Glyco_hydro_63"/>
    <property type="match status" value="1"/>
</dbReference>
<comment type="function">
    <text evidence="16">Cleaves the distal alpha 1,2-linked glucose residue from the Glc(3)Man(9)GlcNAc(2) oligosaccharide precursor.</text>
</comment>
<reference evidence="18" key="1">
    <citation type="submission" date="2025-08" db="UniProtKB">
        <authorList>
            <consortium name="RefSeq"/>
        </authorList>
    </citation>
    <scope>IDENTIFICATION</scope>
</reference>